<proteinExistence type="predicted"/>
<dbReference type="Proteomes" id="UP001152622">
    <property type="component" value="Chromosome 4"/>
</dbReference>
<gene>
    <name evidence="1" type="ORF">SKAU_G00131650</name>
</gene>
<sequence length="139" mass="15810">MRDTVQYRAQWIRANSSKNKLEVLHEFPRLTTSGMITQDFLVLHGEAAPKLFETWLTVYAEKILHLARREGKFPFPVEEMTLDAKGEIALRLLPIMLPPPVFRVGRKVVRPSVDEARQAFIGLRPIIGWNKHGGVPPTG</sequence>
<dbReference type="OrthoDB" id="10066002at2759"/>
<evidence type="ECO:0000313" key="1">
    <source>
        <dbReference type="EMBL" id="KAJ8364334.1"/>
    </source>
</evidence>
<organism evidence="1 2">
    <name type="scientific">Synaphobranchus kaupii</name>
    <name type="common">Kaup's arrowtooth eel</name>
    <dbReference type="NCBI Taxonomy" id="118154"/>
    <lineage>
        <taxon>Eukaryota</taxon>
        <taxon>Metazoa</taxon>
        <taxon>Chordata</taxon>
        <taxon>Craniata</taxon>
        <taxon>Vertebrata</taxon>
        <taxon>Euteleostomi</taxon>
        <taxon>Actinopterygii</taxon>
        <taxon>Neopterygii</taxon>
        <taxon>Teleostei</taxon>
        <taxon>Anguilliformes</taxon>
        <taxon>Synaphobranchidae</taxon>
        <taxon>Synaphobranchus</taxon>
    </lineage>
</organism>
<name>A0A9Q1FQY0_SYNKA</name>
<dbReference type="AlphaFoldDB" id="A0A9Q1FQY0"/>
<accession>A0A9Q1FQY0</accession>
<protein>
    <submittedName>
        <fullName evidence="1">Uncharacterized protein</fullName>
    </submittedName>
</protein>
<keyword evidence="2" id="KW-1185">Reference proteome</keyword>
<reference evidence="1" key="1">
    <citation type="journal article" date="2023" name="Science">
        <title>Genome structures resolve the early diversification of teleost fishes.</title>
        <authorList>
            <person name="Parey E."/>
            <person name="Louis A."/>
            <person name="Montfort J."/>
            <person name="Bouchez O."/>
            <person name="Roques C."/>
            <person name="Iampietro C."/>
            <person name="Lluch J."/>
            <person name="Castinel A."/>
            <person name="Donnadieu C."/>
            <person name="Desvignes T."/>
            <person name="Floi Bucao C."/>
            <person name="Jouanno E."/>
            <person name="Wen M."/>
            <person name="Mejri S."/>
            <person name="Dirks R."/>
            <person name="Jansen H."/>
            <person name="Henkel C."/>
            <person name="Chen W.J."/>
            <person name="Zahm M."/>
            <person name="Cabau C."/>
            <person name="Klopp C."/>
            <person name="Thompson A.W."/>
            <person name="Robinson-Rechavi M."/>
            <person name="Braasch I."/>
            <person name="Lecointre G."/>
            <person name="Bobe J."/>
            <person name="Postlethwait J.H."/>
            <person name="Berthelot C."/>
            <person name="Roest Crollius H."/>
            <person name="Guiguen Y."/>
        </authorList>
    </citation>
    <scope>NUCLEOTIDE SEQUENCE</scope>
    <source>
        <strain evidence="1">WJC10195</strain>
    </source>
</reference>
<comment type="caution">
    <text evidence="1">The sequence shown here is derived from an EMBL/GenBank/DDBJ whole genome shotgun (WGS) entry which is preliminary data.</text>
</comment>
<evidence type="ECO:0000313" key="2">
    <source>
        <dbReference type="Proteomes" id="UP001152622"/>
    </source>
</evidence>
<dbReference type="EMBL" id="JAINUF010000004">
    <property type="protein sequence ID" value="KAJ8364334.1"/>
    <property type="molecule type" value="Genomic_DNA"/>
</dbReference>